<evidence type="ECO:0000313" key="2">
    <source>
        <dbReference type="EMBL" id="KAH9289122.1"/>
    </source>
</evidence>
<protein>
    <recommendedName>
        <fullName evidence="1">Reverse transcriptase Ty1/copia-type domain-containing protein</fullName>
    </recommendedName>
</protein>
<comment type="caution">
    <text evidence="2">The sequence shown here is derived from an EMBL/GenBank/DDBJ whole genome shotgun (WGS) entry which is preliminary data.</text>
</comment>
<dbReference type="Pfam" id="PF07727">
    <property type="entry name" value="RVT_2"/>
    <property type="match status" value="1"/>
</dbReference>
<feature type="non-terminal residue" evidence="2">
    <location>
        <position position="1"/>
    </location>
</feature>
<sequence length="84" mass="9584">IKEEDGGQKRYKESLIVKGFAQKVGIDFGEIFSPVVNMTSIRIVLSLVALEDFYLEKLDVKTAFLHGDLDEEIYMQQPLGYEVK</sequence>
<dbReference type="InterPro" id="IPR013103">
    <property type="entry name" value="RVT_2"/>
</dbReference>
<organism evidence="2 3">
    <name type="scientific">Taxus chinensis</name>
    <name type="common">Chinese yew</name>
    <name type="synonym">Taxus wallichiana var. chinensis</name>
    <dbReference type="NCBI Taxonomy" id="29808"/>
    <lineage>
        <taxon>Eukaryota</taxon>
        <taxon>Viridiplantae</taxon>
        <taxon>Streptophyta</taxon>
        <taxon>Embryophyta</taxon>
        <taxon>Tracheophyta</taxon>
        <taxon>Spermatophyta</taxon>
        <taxon>Pinopsida</taxon>
        <taxon>Pinidae</taxon>
        <taxon>Conifers II</taxon>
        <taxon>Cupressales</taxon>
        <taxon>Taxaceae</taxon>
        <taxon>Taxus</taxon>
    </lineage>
</organism>
<name>A0AA38F5N8_TAXCH</name>
<evidence type="ECO:0000259" key="1">
    <source>
        <dbReference type="Pfam" id="PF07727"/>
    </source>
</evidence>
<feature type="non-terminal residue" evidence="2">
    <location>
        <position position="84"/>
    </location>
</feature>
<feature type="domain" description="Reverse transcriptase Ty1/copia-type" evidence="1">
    <location>
        <begin position="2"/>
        <end position="83"/>
    </location>
</feature>
<accession>A0AA38F5N8</accession>
<reference evidence="2 3" key="1">
    <citation type="journal article" date="2021" name="Nat. Plants">
        <title>The Taxus genome provides insights into paclitaxel biosynthesis.</title>
        <authorList>
            <person name="Xiong X."/>
            <person name="Gou J."/>
            <person name="Liao Q."/>
            <person name="Li Y."/>
            <person name="Zhou Q."/>
            <person name="Bi G."/>
            <person name="Li C."/>
            <person name="Du R."/>
            <person name="Wang X."/>
            <person name="Sun T."/>
            <person name="Guo L."/>
            <person name="Liang H."/>
            <person name="Lu P."/>
            <person name="Wu Y."/>
            <person name="Zhang Z."/>
            <person name="Ro D.K."/>
            <person name="Shang Y."/>
            <person name="Huang S."/>
            <person name="Yan J."/>
        </authorList>
    </citation>
    <scope>NUCLEOTIDE SEQUENCE [LARGE SCALE GENOMIC DNA]</scope>
    <source>
        <strain evidence="2">Ta-2019</strain>
    </source>
</reference>
<dbReference type="AlphaFoldDB" id="A0AA38F5N8"/>
<dbReference type="EMBL" id="JAHRHJ020003813">
    <property type="protein sequence ID" value="KAH9289122.1"/>
    <property type="molecule type" value="Genomic_DNA"/>
</dbReference>
<evidence type="ECO:0000313" key="3">
    <source>
        <dbReference type="Proteomes" id="UP000824469"/>
    </source>
</evidence>
<keyword evidence="3" id="KW-1185">Reference proteome</keyword>
<proteinExistence type="predicted"/>
<gene>
    <name evidence="2" type="ORF">KI387_033239</name>
</gene>
<dbReference type="Proteomes" id="UP000824469">
    <property type="component" value="Unassembled WGS sequence"/>
</dbReference>